<dbReference type="Proteomes" id="UP000024635">
    <property type="component" value="Unassembled WGS sequence"/>
</dbReference>
<keyword evidence="3" id="KW-1185">Reference proteome</keyword>
<evidence type="ECO:0000256" key="1">
    <source>
        <dbReference type="SAM" id="MobiDB-lite"/>
    </source>
</evidence>
<comment type="caution">
    <text evidence="2">The sequence shown here is derived from an EMBL/GenBank/DDBJ whole genome shotgun (WGS) entry which is preliminary data.</text>
</comment>
<feature type="region of interest" description="Disordered" evidence="1">
    <location>
        <begin position="47"/>
        <end position="68"/>
    </location>
</feature>
<organism evidence="2 3">
    <name type="scientific">Ancylostoma ceylanicum</name>
    <dbReference type="NCBI Taxonomy" id="53326"/>
    <lineage>
        <taxon>Eukaryota</taxon>
        <taxon>Metazoa</taxon>
        <taxon>Ecdysozoa</taxon>
        <taxon>Nematoda</taxon>
        <taxon>Chromadorea</taxon>
        <taxon>Rhabditida</taxon>
        <taxon>Rhabditina</taxon>
        <taxon>Rhabditomorpha</taxon>
        <taxon>Strongyloidea</taxon>
        <taxon>Ancylostomatidae</taxon>
        <taxon>Ancylostomatinae</taxon>
        <taxon>Ancylostoma</taxon>
    </lineage>
</organism>
<reference evidence="3" key="1">
    <citation type="journal article" date="2015" name="Nat. Genet.">
        <title>The genome and transcriptome of the zoonotic hookworm Ancylostoma ceylanicum identify infection-specific gene families.</title>
        <authorList>
            <person name="Schwarz E.M."/>
            <person name="Hu Y."/>
            <person name="Antoshechkin I."/>
            <person name="Miller M.M."/>
            <person name="Sternberg P.W."/>
            <person name="Aroian R.V."/>
        </authorList>
    </citation>
    <scope>NUCLEOTIDE SEQUENCE</scope>
    <source>
        <strain evidence="3">HY135</strain>
    </source>
</reference>
<dbReference type="AlphaFoldDB" id="A0A016T246"/>
<dbReference type="EMBL" id="JARK01001482">
    <property type="protein sequence ID" value="EYB96815.1"/>
    <property type="molecule type" value="Genomic_DNA"/>
</dbReference>
<name>A0A016T246_9BILA</name>
<protein>
    <submittedName>
        <fullName evidence="2">Uncharacterized protein</fullName>
    </submittedName>
</protein>
<evidence type="ECO:0000313" key="2">
    <source>
        <dbReference type="EMBL" id="EYB96815.1"/>
    </source>
</evidence>
<evidence type="ECO:0000313" key="3">
    <source>
        <dbReference type="Proteomes" id="UP000024635"/>
    </source>
</evidence>
<proteinExistence type="predicted"/>
<sequence length="68" mass="7731">MPVNDLHATLRDVRSMILCEERAQQETNLEKVTASLNAVQNSVEELARKNGSQPMDQPHREEEVNESL</sequence>
<accession>A0A016T246</accession>
<gene>
    <name evidence="2" type="primary">Acey_s0146.g2519</name>
    <name evidence="2" type="ORF">Y032_0146g2519</name>
</gene>